<dbReference type="PANTHER" id="PTHR37984:SF15">
    <property type="entry name" value="INTEGRASE CATALYTIC DOMAIN-CONTAINING PROTEIN"/>
    <property type="match status" value="1"/>
</dbReference>
<reference evidence="4" key="1">
    <citation type="submission" date="2011-12" db="EMBL/GenBank/DDBJ databases">
        <title>The Draft Genome of Lepisosteus oculatus.</title>
        <authorList>
            <consortium name="The Broad Institute Genome Assembly &amp; Analysis Group"/>
            <consortium name="Computational R&amp;D Group"/>
            <consortium name="and Sequencing Platform"/>
            <person name="Di Palma F."/>
            <person name="Alfoldi J."/>
            <person name="Johnson J."/>
            <person name="Berlin A."/>
            <person name="Gnerre S."/>
            <person name="Jaffe D."/>
            <person name="MacCallum I."/>
            <person name="Young S."/>
            <person name="Walker B.J."/>
            <person name="Lander E.S."/>
            <person name="Lindblad-Toh K."/>
        </authorList>
    </citation>
    <scope>NUCLEOTIDE SEQUENCE [LARGE SCALE GENOMIC DNA]</scope>
</reference>
<dbReference type="GO" id="GO:0003676">
    <property type="term" value="F:nucleic acid binding"/>
    <property type="evidence" value="ECO:0007669"/>
    <property type="project" value="InterPro"/>
</dbReference>
<dbReference type="AlphaFoldDB" id="W5N945"/>
<dbReference type="InterPro" id="IPR036397">
    <property type="entry name" value="RNaseH_sf"/>
</dbReference>
<evidence type="ECO:0000259" key="2">
    <source>
        <dbReference type="PROSITE" id="PS50994"/>
    </source>
</evidence>
<feature type="domain" description="Integrase catalytic" evidence="2">
    <location>
        <begin position="154"/>
        <end position="300"/>
    </location>
</feature>
<dbReference type="InterPro" id="IPR041588">
    <property type="entry name" value="Integrase_H2C2"/>
</dbReference>
<dbReference type="Ensembl" id="ENSLOCT00000017185.1">
    <property type="protein sequence ID" value="ENSLOCP00000017154.1"/>
    <property type="gene ID" value="ENSLOCG00000013917.1"/>
</dbReference>
<organism evidence="3 4">
    <name type="scientific">Lepisosteus oculatus</name>
    <name type="common">Spotted gar</name>
    <dbReference type="NCBI Taxonomy" id="7918"/>
    <lineage>
        <taxon>Eukaryota</taxon>
        <taxon>Metazoa</taxon>
        <taxon>Chordata</taxon>
        <taxon>Craniata</taxon>
        <taxon>Vertebrata</taxon>
        <taxon>Euteleostomi</taxon>
        <taxon>Actinopterygii</taxon>
        <taxon>Neopterygii</taxon>
        <taxon>Holostei</taxon>
        <taxon>Semionotiformes</taxon>
        <taxon>Lepisosteidae</taxon>
        <taxon>Lepisosteus</taxon>
    </lineage>
</organism>
<accession>W5N945</accession>
<dbReference type="PANTHER" id="PTHR37984">
    <property type="entry name" value="PROTEIN CBG26694"/>
    <property type="match status" value="1"/>
</dbReference>
<dbReference type="OMA" id="YGRKMRT"/>
<dbReference type="FunFam" id="3.30.420.10:FF:000063">
    <property type="entry name" value="Retrovirus-related Pol polyprotein from transposon 297-like Protein"/>
    <property type="match status" value="1"/>
</dbReference>
<dbReference type="Gene3D" id="1.10.340.70">
    <property type="match status" value="1"/>
</dbReference>
<dbReference type="InterPro" id="IPR001584">
    <property type="entry name" value="Integrase_cat-core"/>
</dbReference>
<dbReference type="Pfam" id="PF17921">
    <property type="entry name" value="Integrase_H2C2"/>
    <property type="match status" value="1"/>
</dbReference>
<dbReference type="HOGENOM" id="CLU_000384_9_10_1"/>
<keyword evidence="4" id="KW-1185">Reference proteome</keyword>
<dbReference type="EMBL" id="AHAT01006867">
    <property type="status" value="NOT_ANNOTATED_CDS"/>
    <property type="molecule type" value="Genomic_DNA"/>
</dbReference>
<dbReference type="Proteomes" id="UP000018468">
    <property type="component" value="Linkage group LG7"/>
</dbReference>
<sequence>DSLSRLPLPDTEDTGYVDTFVDRMLSIGTYELHALTLEELKQATNEDDTLKLLMSIVEKGQWPNPIPEELQPYHRCKLELSTYAGLLLRGQRIVLPKTKIRQALKIAHETHQGVVHTKQYRRSKFYWPNMDSDVERLVRNCSTCVLNQPLQEDQPLQPLELPPTPWTKLGIDLVGPIQLTIIDYYTSYPEAVVVSDISSATVIRELMNIFARFGYPLEVVTDNGRQFIAFLTNCGIKHIRASPYYPRSNGKIERFHRYLKKALRAAATEGKELPKILLAFRSIPHRASGETPANLIIGRDIRTKLPNVEKKEE</sequence>
<evidence type="ECO:0000256" key="1">
    <source>
        <dbReference type="ARBA" id="ARBA00039658"/>
    </source>
</evidence>
<evidence type="ECO:0000313" key="3">
    <source>
        <dbReference type="Ensembl" id="ENSLOCP00000017154.1"/>
    </source>
</evidence>
<dbReference type="GeneTree" id="ENSGT00940000169353"/>
<dbReference type="eggNOG" id="KOG0017">
    <property type="taxonomic scope" value="Eukaryota"/>
</dbReference>
<dbReference type="GO" id="GO:0015074">
    <property type="term" value="P:DNA integration"/>
    <property type="evidence" value="ECO:0007669"/>
    <property type="project" value="InterPro"/>
</dbReference>
<dbReference type="InterPro" id="IPR050951">
    <property type="entry name" value="Retrovirus_Pol_polyprotein"/>
</dbReference>
<protein>
    <recommendedName>
        <fullName evidence="1">Gypsy retrotransposon integrase-like protein 1</fullName>
    </recommendedName>
</protein>
<proteinExistence type="predicted"/>
<dbReference type="FunFam" id="1.10.340.70:FF:000003">
    <property type="entry name" value="Protein CBG25708"/>
    <property type="match status" value="1"/>
</dbReference>
<reference evidence="3" key="3">
    <citation type="submission" date="2025-09" db="UniProtKB">
        <authorList>
            <consortium name="Ensembl"/>
        </authorList>
    </citation>
    <scope>IDENTIFICATION</scope>
</reference>
<evidence type="ECO:0000313" key="4">
    <source>
        <dbReference type="Proteomes" id="UP000018468"/>
    </source>
</evidence>
<dbReference type="STRING" id="7918.ENSLOCP00000017154"/>
<name>W5N945_LEPOC</name>
<dbReference type="InParanoid" id="W5N945"/>
<dbReference type="Pfam" id="PF00665">
    <property type="entry name" value="rve"/>
    <property type="match status" value="1"/>
</dbReference>
<dbReference type="InterPro" id="IPR012337">
    <property type="entry name" value="RNaseH-like_sf"/>
</dbReference>
<dbReference type="Bgee" id="ENSLOCG00000013917">
    <property type="expression patterns" value="Expressed in pharyngeal gill and 3 other cell types or tissues"/>
</dbReference>
<dbReference type="SUPFAM" id="SSF53098">
    <property type="entry name" value="Ribonuclease H-like"/>
    <property type="match status" value="1"/>
</dbReference>
<dbReference type="Gene3D" id="3.30.420.10">
    <property type="entry name" value="Ribonuclease H-like superfamily/Ribonuclease H"/>
    <property type="match status" value="1"/>
</dbReference>
<dbReference type="PROSITE" id="PS50994">
    <property type="entry name" value="INTEGRASE"/>
    <property type="match status" value="1"/>
</dbReference>
<reference evidence="3" key="2">
    <citation type="submission" date="2025-08" db="UniProtKB">
        <authorList>
            <consortium name="Ensembl"/>
        </authorList>
    </citation>
    <scope>IDENTIFICATION</scope>
</reference>